<proteinExistence type="predicted"/>
<gene>
    <name evidence="1" type="ORF">AA0535_2677</name>
</gene>
<protein>
    <submittedName>
        <fullName evidence="1">Uncharacterized protein</fullName>
    </submittedName>
</protein>
<reference evidence="1" key="1">
    <citation type="submission" date="2013-04" db="EMBL/GenBank/DDBJ databases">
        <title>The genome sequencing project of 58 acetic acid bacteria.</title>
        <authorList>
            <person name="Okamoto-Kainuma A."/>
            <person name="Ishikawa M."/>
            <person name="Umino S."/>
            <person name="Koizumi Y."/>
            <person name="Shiwa Y."/>
            <person name="Yoshikawa H."/>
            <person name="Matsutani M."/>
            <person name="Matsushita K."/>
        </authorList>
    </citation>
    <scope>NUCLEOTIDE SEQUENCE</scope>
    <source>
        <strain evidence="1">NRIC 0535</strain>
    </source>
</reference>
<comment type="caution">
    <text evidence="1">The sequence shown here is derived from an EMBL/GenBank/DDBJ whole genome shotgun (WGS) entry which is preliminary data.</text>
</comment>
<evidence type="ECO:0000313" key="2">
    <source>
        <dbReference type="Proteomes" id="UP001062776"/>
    </source>
</evidence>
<dbReference type="Proteomes" id="UP001062776">
    <property type="component" value="Unassembled WGS sequence"/>
</dbReference>
<evidence type="ECO:0000313" key="1">
    <source>
        <dbReference type="EMBL" id="GBQ92873.1"/>
    </source>
</evidence>
<dbReference type="EMBL" id="BAPV01000060">
    <property type="protein sequence ID" value="GBQ92873.1"/>
    <property type="molecule type" value="Genomic_DNA"/>
</dbReference>
<organism evidence="1 2">
    <name type="scientific">Asaia krungthepensis NRIC 0535</name>
    <dbReference type="NCBI Taxonomy" id="1307925"/>
    <lineage>
        <taxon>Bacteria</taxon>
        <taxon>Pseudomonadati</taxon>
        <taxon>Pseudomonadota</taxon>
        <taxon>Alphaproteobacteria</taxon>
        <taxon>Acetobacterales</taxon>
        <taxon>Acetobacteraceae</taxon>
        <taxon>Asaia</taxon>
    </lineage>
</organism>
<name>A0ABQ0Q5W9_9PROT</name>
<accession>A0ABQ0Q5W9</accession>
<keyword evidence="2" id="KW-1185">Reference proteome</keyword>
<sequence length="91" mass="9976">MGIGHDQAMRANAGQSGALCRTTVNGDVLANDRMSPDHAACRLTAIFEILRREAYRYERVNLDMRADLCDPVDNDAGMKSDTLAKRHVGAN</sequence>